<dbReference type="Proteomes" id="UP001442841">
    <property type="component" value="Chromosome"/>
</dbReference>
<dbReference type="SUPFAM" id="SSF81324">
    <property type="entry name" value="Voltage-gated potassium channels"/>
    <property type="match status" value="1"/>
</dbReference>
<keyword evidence="1" id="KW-0472">Membrane</keyword>
<name>A0ABZ3FPC0_9ACTN</name>
<protein>
    <submittedName>
        <fullName evidence="2">DUF1345 domain-containing protein</fullName>
    </submittedName>
</protein>
<keyword evidence="3" id="KW-1185">Reference proteome</keyword>
<evidence type="ECO:0000313" key="2">
    <source>
        <dbReference type="EMBL" id="XAN06954.1"/>
    </source>
</evidence>
<accession>A0ABZ3FPC0</accession>
<evidence type="ECO:0000313" key="3">
    <source>
        <dbReference type="Proteomes" id="UP001442841"/>
    </source>
</evidence>
<keyword evidence="1" id="KW-1133">Transmembrane helix</keyword>
<evidence type="ECO:0000256" key="1">
    <source>
        <dbReference type="SAM" id="Phobius"/>
    </source>
</evidence>
<feature type="transmembrane region" description="Helical" evidence="1">
    <location>
        <begin position="65"/>
        <end position="87"/>
    </location>
</feature>
<dbReference type="EMBL" id="CP154795">
    <property type="protein sequence ID" value="XAN06954.1"/>
    <property type="molecule type" value="Genomic_DNA"/>
</dbReference>
<proteinExistence type="predicted"/>
<dbReference type="RefSeq" id="WP_425308396.1">
    <property type="nucleotide sequence ID" value="NZ_CP154795.1"/>
</dbReference>
<reference evidence="2 3" key="1">
    <citation type="submission" date="2024-04" db="EMBL/GenBank/DDBJ databases">
        <title>Isolation of an actinomycete strain from pig manure.</title>
        <authorList>
            <person name="Gong T."/>
            <person name="Yu Z."/>
            <person name="An M."/>
            <person name="Wei C."/>
            <person name="Yang W."/>
            <person name="Liu L."/>
        </authorList>
    </citation>
    <scope>NUCLEOTIDE SEQUENCE [LARGE SCALE GENOMIC DNA]</scope>
    <source>
        <strain evidence="2 3">ZF39</strain>
    </source>
</reference>
<gene>
    <name evidence="2" type="ORF">AADG42_06445</name>
</gene>
<organism evidence="2 3">
    <name type="scientific">Ammonicoccus fulvus</name>
    <dbReference type="NCBI Taxonomy" id="3138240"/>
    <lineage>
        <taxon>Bacteria</taxon>
        <taxon>Bacillati</taxon>
        <taxon>Actinomycetota</taxon>
        <taxon>Actinomycetes</taxon>
        <taxon>Propionibacteriales</taxon>
        <taxon>Propionibacteriaceae</taxon>
        <taxon>Ammonicoccus</taxon>
    </lineage>
</organism>
<sequence>MITFAAMYARLDLGTNGPMLRFPDEERPRTFSDYVYFGITVMATFGASDVSVCHPRMRRQVATHAFIAFLFNTMIIAVLVSLVTSLAN</sequence>
<keyword evidence="1" id="KW-0812">Transmembrane</keyword>
<dbReference type="InterPro" id="IPR009781">
    <property type="entry name" value="DUF1345"/>
</dbReference>
<dbReference type="Gene3D" id="1.10.287.70">
    <property type="match status" value="1"/>
</dbReference>
<dbReference type="Pfam" id="PF07077">
    <property type="entry name" value="DUF1345"/>
    <property type="match status" value="1"/>
</dbReference>